<dbReference type="WBParaSite" id="HDID_0000411501-mRNA-1">
    <property type="protein sequence ID" value="HDID_0000411501-mRNA-1"/>
    <property type="gene ID" value="HDID_0000411501"/>
</dbReference>
<reference evidence="1 2" key="2">
    <citation type="submission" date="2018-11" db="EMBL/GenBank/DDBJ databases">
        <authorList>
            <consortium name="Pathogen Informatics"/>
        </authorList>
    </citation>
    <scope>NUCLEOTIDE SEQUENCE [LARGE SCALE GENOMIC DNA]</scope>
</reference>
<dbReference type="EMBL" id="UYSG01001448">
    <property type="protein sequence ID" value="VDL43935.1"/>
    <property type="molecule type" value="Genomic_DNA"/>
</dbReference>
<protein>
    <submittedName>
        <fullName evidence="3">PH domain-containing protein</fullName>
    </submittedName>
</protein>
<accession>A0A0R3SGR8</accession>
<gene>
    <name evidence="1" type="ORF">HDID_LOCUS4113</name>
</gene>
<dbReference type="OrthoDB" id="10572377at2759"/>
<dbReference type="SUPFAM" id="SSF50729">
    <property type="entry name" value="PH domain-like"/>
    <property type="match status" value="1"/>
</dbReference>
<dbReference type="AlphaFoldDB" id="A0A0R3SGR8"/>
<organism evidence="3">
    <name type="scientific">Hymenolepis diminuta</name>
    <name type="common">Rat tapeworm</name>
    <dbReference type="NCBI Taxonomy" id="6216"/>
    <lineage>
        <taxon>Eukaryota</taxon>
        <taxon>Metazoa</taxon>
        <taxon>Spiralia</taxon>
        <taxon>Lophotrochozoa</taxon>
        <taxon>Platyhelminthes</taxon>
        <taxon>Cestoda</taxon>
        <taxon>Eucestoda</taxon>
        <taxon>Cyclophyllidea</taxon>
        <taxon>Hymenolepididae</taxon>
        <taxon>Hymenolepis</taxon>
    </lineage>
</organism>
<name>A0A0R3SGR8_HYMDI</name>
<evidence type="ECO:0000313" key="1">
    <source>
        <dbReference type="EMBL" id="VDL43935.1"/>
    </source>
</evidence>
<proteinExistence type="predicted"/>
<dbReference type="Proteomes" id="UP000274504">
    <property type="component" value="Unassembled WGS sequence"/>
</dbReference>
<evidence type="ECO:0000313" key="3">
    <source>
        <dbReference type="WBParaSite" id="HDID_0000411501-mRNA-1"/>
    </source>
</evidence>
<dbReference type="STRING" id="6216.A0A0R3SGR8"/>
<dbReference type="InterPro" id="IPR011993">
    <property type="entry name" value="PH-like_dom_sf"/>
</dbReference>
<evidence type="ECO:0000313" key="2">
    <source>
        <dbReference type="Proteomes" id="UP000274504"/>
    </source>
</evidence>
<reference evidence="3" key="1">
    <citation type="submission" date="2017-02" db="UniProtKB">
        <authorList>
            <consortium name="WormBaseParasite"/>
        </authorList>
    </citation>
    <scope>IDENTIFICATION</scope>
</reference>
<dbReference type="Gene3D" id="2.30.29.30">
    <property type="entry name" value="Pleckstrin-homology domain (PH domain)/Phosphotyrosine-binding domain (PTB)"/>
    <property type="match status" value="1"/>
</dbReference>
<sequence>MSFIITEGVVCPLFTRRKDRREWIVLDDEGLQLLAFQDEDAANNPKRDPNYTVPLANAFFCIEPEIPRAFSILSHRKYTYQAETNNAMMAWLNCLQVGKRSIFKCK</sequence>